<reference evidence="3" key="1">
    <citation type="submission" date="2020-02" db="EMBL/GenBank/DDBJ databases">
        <authorList>
            <person name="Meier V. D."/>
        </authorList>
    </citation>
    <scope>NUCLEOTIDE SEQUENCE</scope>
    <source>
        <strain evidence="3">AVDCRST_MAG28</strain>
    </source>
</reference>
<dbReference type="Pfam" id="PF00561">
    <property type="entry name" value="Abhydrolase_1"/>
    <property type="match status" value="1"/>
</dbReference>
<protein>
    <submittedName>
        <fullName evidence="3">Polyhydroxyalkanoic acid synthase</fullName>
    </submittedName>
</protein>
<dbReference type="EMBL" id="CADCVE010000062">
    <property type="protein sequence ID" value="CAA9458074.1"/>
    <property type="molecule type" value="Genomic_DNA"/>
</dbReference>
<dbReference type="SUPFAM" id="SSF53474">
    <property type="entry name" value="alpha/beta-Hydrolases"/>
    <property type="match status" value="1"/>
</dbReference>
<feature type="compositionally biased region" description="Basic and acidic residues" evidence="1">
    <location>
        <begin position="11"/>
        <end position="20"/>
    </location>
</feature>
<evidence type="ECO:0000259" key="2">
    <source>
        <dbReference type="Pfam" id="PF00561"/>
    </source>
</evidence>
<feature type="region of interest" description="Disordered" evidence="1">
    <location>
        <begin position="1"/>
        <end position="20"/>
    </location>
</feature>
<dbReference type="InterPro" id="IPR000073">
    <property type="entry name" value="AB_hydrolase_1"/>
</dbReference>
<feature type="domain" description="AB hydrolase-1" evidence="2">
    <location>
        <begin position="98"/>
        <end position="392"/>
    </location>
</feature>
<feature type="compositionally biased region" description="Polar residues" evidence="1">
    <location>
        <begin position="1"/>
        <end position="10"/>
    </location>
</feature>
<name>A0A6J4QXQ6_9ACTN</name>
<evidence type="ECO:0000256" key="1">
    <source>
        <dbReference type="SAM" id="MobiDB-lite"/>
    </source>
</evidence>
<dbReference type="GO" id="GO:0003824">
    <property type="term" value="F:catalytic activity"/>
    <property type="evidence" value="ECO:0007669"/>
    <property type="project" value="UniProtKB-ARBA"/>
</dbReference>
<dbReference type="InterPro" id="IPR029058">
    <property type="entry name" value="AB_hydrolase_fold"/>
</dbReference>
<sequence length="412" mass="44905">MPNDSMTLSPRKTEDHEPVARRRAQAGFSLGPLGILDYDGPETIRARKYATGTHVLLEEIGVKTGATPMEVVWTKNKARLYRYRRADGDGGGKRRAVPILLIYGFVLKPYILDLVPGNSLVECLVEEGFDVYLLDFGISGPTDAGLSIGDLILDYMHGVVEKVLATSGAAEISLLGQSQGGTLCAMYASLFPDGPLKNLVLLSAPTEFAPLNPGPFGMWTYASRNSGAFFNPAIVPQFLGNLPTDFASQVISSAASLQATTVSMVARPFGRGLSVYDPALREVRELAERDVSMRSWLAVSKWVDDAAPFPGETFRKWVGDFYQRDKLVKGRVKLRGHRVNLSNIRCSVLNVSGKWDYVVPPSQTKATTALAYGPDQEYISLDAGHVGMLVGPAAVGSLWPRLRNWLEPRSGQ</sequence>
<proteinExistence type="predicted"/>
<dbReference type="AlphaFoldDB" id="A0A6J4QXQ6"/>
<dbReference type="Gene3D" id="3.40.50.1820">
    <property type="entry name" value="alpha/beta hydrolase"/>
    <property type="match status" value="1"/>
</dbReference>
<accession>A0A6J4QXQ6</accession>
<dbReference type="PANTHER" id="PTHR36837">
    <property type="entry name" value="POLY(3-HYDROXYALKANOATE) POLYMERASE SUBUNIT PHAC"/>
    <property type="match status" value="1"/>
</dbReference>
<gene>
    <name evidence="3" type="ORF">AVDCRST_MAG28-2782</name>
</gene>
<evidence type="ECO:0000313" key="3">
    <source>
        <dbReference type="EMBL" id="CAA9458074.1"/>
    </source>
</evidence>
<organism evidence="3">
    <name type="scientific">uncultured Rubrobacteraceae bacterium</name>
    <dbReference type="NCBI Taxonomy" id="349277"/>
    <lineage>
        <taxon>Bacteria</taxon>
        <taxon>Bacillati</taxon>
        <taxon>Actinomycetota</taxon>
        <taxon>Rubrobacteria</taxon>
        <taxon>Rubrobacterales</taxon>
        <taxon>Rubrobacteraceae</taxon>
        <taxon>environmental samples</taxon>
    </lineage>
</organism>
<dbReference type="InterPro" id="IPR051321">
    <property type="entry name" value="PHA/PHB_synthase"/>
</dbReference>
<dbReference type="PANTHER" id="PTHR36837:SF2">
    <property type="entry name" value="POLY(3-HYDROXYALKANOATE) POLYMERASE SUBUNIT PHAC"/>
    <property type="match status" value="1"/>
</dbReference>